<keyword evidence="4 8" id="KW-0812">Transmembrane</keyword>
<dbReference type="RefSeq" id="WP_010623879.1">
    <property type="nucleotide sequence ID" value="NZ_AZFA01000003.1"/>
</dbReference>
<feature type="transmembrane region" description="Helical" evidence="8">
    <location>
        <begin position="12"/>
        <end position="30"/>
    </location>
</feature>
<evidence type="ECO:0000313" key="10">
    <source>
        <dbReference type="Proteomes" id="UP000051647"/>
    </source>
</evidence>
<feature type="transmembrane region" description="Helical" evidence="8">
    <location>
        <begin position="75"/>
        <end position="95"/>
    </location>
</feature>
<comment type="caution">
    <text evidence="9">The sequence shown here is derived from an EMBL/GenBank/DDBJ whole genome shotgun (WGS) entry which is preliminary data.</text>
</comment>
<comment type="similarity">
    <text evidence="2">Belongs to the MreD family.</text>
</comment>
<evidence type="ECO:0000256" key="5">
    <source>
        <dbReference type="ARBA" id="ARBA00022960"/>
    </source>
</evidence>
<dbReference type="STRING" id="1423815.FC27_GL001466"/>
<feature type="transmembrane region" description="Helical" evidence="8">
    <location>
        <begin position="140"/>
        <end position="165"/>
    </location>
</feature>
<dbReference type="eggNOG" id="COG2891">
    <property type="taxonomic scope" value="Bacteria"/>
</dbReference>
<dbReference type="OrthoDB" id="2148512at2"/>
<evidence type="ECO:0000256" key="8">
    <source>
        <dbReference type="SAM" id="Phobius"/>
    </source>
</evidence>
<keyword evidence="3" id="KW-1003">Cell membrane</keyword>
<protein>
    <submittedName>
        <fullName evidence="9">Rod shape-determining protein MreD</fullName>
    </submittedName>
</protein>
<dbReference type="PATRIC" id="fig|1423815.3.peg.1502"/>
<feature type="transmembrane region" description="Helical" evidence="8">
    <location>
        <begin position="36"/>
        <end position="54"/>
    </location>
</feature>
<reference evidence="9 10" key="1">
    <citation type="journal article" date="2015" name="Genome Announc.">
        <title>Expanding the biotechnology potential of lactobacilli through comparative genomics of 213 strains and associated genera.</title>
        <authorList>
            <person name="Sun Z."/>
            <person name="Harris H.M."/>
            <person name="McCann A."/>
            <person name="Guo C."/>
            <person name="Argimon S."/>
            <person name="Zhang W."/>
            <person name="Yang X."/>
            <person name="Jeffery I.B."/>
            <person name="Cooney J.C."/>
            <person name="Kagawa T.F."/>
            <person name="Liu W."/>
            <person name="Song Y."/>
            <person name="Salvetti E."/>
            <person name="Wrobel A."/>
            <person name="Rasinkangas P."/>
            <person name="Parkhill J."/>
            <person name="Rea M.C."/>
            <person name="O'Sullivan O."/>
            <person name="Ritari J."/>
            <person name="Douillard F.P."/>
            <person name="Paul Ross R."/>
            <person name="Yang R."/>
            <person name="Briner A.E."/>
            <person name="Felis G.E."/>
            <person name="de Vos W.M."/>
            <person name="Barrangou R."/>
            <person name="Klaenhammer T.R."/>
            <person name="Caufield P.W."/>
            <person name="Cui Y."/>
            <person name="Zhang H."/>
            <person name="O'Toole P.W."/>
        </authorList>
    </citation>
    <scope>NUCLEOTIDE SEQUENCE [LARGE SCALE GENOMIC DNA]</scope>
    <source>
        <strain evidence="9 10">DSM 14857</strain>
    </source>
</reference>
<proteinExistence type="inferred from homology"/>
<evidence type="ECO:0000256" key="3">
    <source>
        <dbReference type="ARBA" id="ARBA00022475"/>
    </source>
</evidence>
<dbReference type="EMBL" id="AZFA01000003">
    <property type="protein sequence ID" value="KRL67926.1"/>
    <property type="molecule type" value="Genomic_DNA"/>
</dbReference>
<feature type="transmembrane region" description="Helical" evidence="8">
    <location>
        <begin position="107"/>
        <end position="128"/>
    </location>
</feature>
<keyword evidence="6 8" id="KW-1133">Transmembrane helix</keyword>
<dbReference type="GO" id="GO:0005886">
    <property type="term" value="C:plasma membrane"/>
    <property type="evidence" value="ECO:0007669"/>
    <property type="project" value="UniProtKB-SubCell"/>
</dbReference>
<evidence type="ECO:0000313" key="9">
    <source>
        <dbReference type="EMBL" id="KRL67926.1"/>
    </source>
</evidence>
<evidence type="ECO:0000256" key="4">
    <source>
        <dbReference type="ARBA" id="ARBA00022692"/>
    </source>
</evidence>
<evidence type="ECO:0000256" key="7">
    <source>
        <dbReference type="ARBA" id="ARBA00023136"/>
    </source>
</evidence>
<dbReference type="Proteomes" id="UP000051647">
    <property type="component" value="Unassembled WGS sequence"/>
</dbReference>
<name>A0A0R1SE97_9LACO</name>
<organism evidence="9 10">
    <name type="scientific">Companilactobacillus versmoldensis DSM 14857 = KCTC 3814</name>
    <dbReference type="NCBI Taxonomy" id="1423815"/>
    <lineage>
        <taxon>Bacteria</taxon>
        <taxon>Bacillati</taxon>
        <taxon>Bacillota</taxon>
        <taxon>Bacilli</taxon>
        <taxon>Lactobacillales</taxon>
        <taxon>Lactobacillaceae</taxon>
        <taxon>Companilactobacillus</taxon>
    </lineage>
</organism>
<evidence type="ECO:0000256" key="2">
    <source>
        <dbReference type="ARBA" id="ARBA00007776"/>
    </source>
</evidence>
<dbReference type="Pfam" id="PF04093">
    <property type="entry name" value="MreD"/>
    <property type="match status" value="1"/>
</dbReference>
<keyword evidence="5" id="KW-0133">Cell shape</keyword>
<dbReference type="AlphaFoldDB" id="A0A0R1SE97"/>
<gene>
    <name evidence="9" type="ORF">FC27_GL001466</name>
</gene>
<comment type="subcellular location">
    <subcellularLocation>
        <location evidence="1">Cell membrane</location>
        <topology evidence="1">Multi-pass membrane protein</topology>
    </subcellularLocation>
</comment>
<evidence type="ECO:0000256" key="1">
    <source>
        <dbReference type="ARBA" id="ARBA00004651"/>
    </source>
</evidence>
<dbReference type="GO" id="GO:0008360">
    <property type="term" value="P:regulation of cell shape"/>
    <property type="evidence" value="ECO:0007669"/>
    <property type="project" value="UniProtKB-KW"/>
</dbReference>
<accession>A0A0R1SE97</accession>
<keyword evidence="10" id="KW-1185">Reference proteome</keyword>
<evidence type="ECO:0000256" key="6">
    <source>
        <dbReference type="ARBA" id="ARBA00022989"/>
    </source>
</evidence>
<dbReference type="InterPro" id="IPR007227">
    <property type="entry name" value="Cell_shape_determining_MreD"/>
</dbReference>
<dbReference type="NCBIfam" id="TIGR03426">
    <property type="entry name" value="shape_MreD"/>
    <property type="match status" value="1"/>
</dbReference>
<sequence>MTIKSQKIIGQVVFVMLAFYLDGLIKWAFLNNMNKVNLTIIPQLMLMVLVMLTMRIDSRKMILIYGIVFGLIYDSYYFGLIGLYTILLPLVLVGIDHYKFLFTKPSVGYEISIYFISLTFIQSGIYLLEKLFRLASADVGDFITFILGPTLLWNMIVFFVLYVPFANLSDWLVSYRRGTK</sequence>
<keyword evidence="7 8" id="KW-0472">Membrane</keyword>